<keyword evidence="2" id="KW-1185">Reference proteome</keyword>
<reference evidence="1 2" key="1">
    <citation type="submission" date="2020-12" db="EMBL/GenBank/DDBJ databases">
        <title>Genomic characterization of four novel bacteriophages infecting Klebsiella pneumoniae.</title>
        <authorList>
            <person name="Estrada Bonilla B."/>
            <person name="Costa A.R."/>
            <person name="van Rossum T."/>
            <person name="Hagedoorn S."/>
            <person name="Wallinga H."/>
            <person name="Xiao M."/>
            <person name="Song W."/>
            <person name="Haas P.-J."/>
            <person name="Nobrega F.L."/>
            <person name="Brouns S.J.J."/>
        </authorList>
    </citation>
    <scope>NUCLEOTIDE SEQUENCE [LARGE SCALE GENOMIC DNA]</scope>
</reference>
<dbReference type="EMBL" id="MW394391">
    <property type="protein sequence ID" value="QQV92310.1"/>
    <property type="molecule type" value="Genomic_DNA"/>
</dbReference>
<evidence type="ECO:0000313" key="1">
    <source>
        <dbReference type="EMBL" id="QQV92310.1"/>
    </source>
</evidence>
<protein>
    <submittedName>
        <fullName evidence="1">Uncharacterized protein</fullName>
    </submittedName>
</protein>
<sequence>MTCLKSNLYDSFNSLNIFLEKYPAGSTYDTLKLKIPSLRLLNKEDFDLLFKYVVERGFISVTKNEAGEITFLKHKRYMLSTNELISPSFFFR</sequence>
<proteinExistence type="predicted"/>
<gene>
    <name evidence="1" type="ORF">vBKpMFBKp24_191</name>
</gene>
<dbReference type="Proteomes" id="UP000596381">
    <property type="component" value="Segment"/>
</dbReference>
<evidence type="ECO:0000313" key="2">
    <source>
        <dbReference type="Proteomes" id="UP000596381"/>
    </source>
</evidence>
<name>A0A7U0GBW6_9CAUD</name>
<organism evidence="1 2">
    <name type="scientific">Klebsiella phage vB_KpM_FBKp24</name>
    <dbReference type="NCBI Taxonomy" id="2801834"/>
    <lineage>
        <taxon>Viruses</taxon>
        <taxon>Duplodnaviria</taxon>
        <taxon>Heunggongvirae</taxon>
        <taxon>Uroviricota</taxon>
        <taxon>Caudoviricetes</taxon>
        <taxon>Chimalliviridae</taxon>
        <taxon>Maaswegvirus</taxon>
        <taxon>Maaswegvirus Kp24</taxon>
    </lineage>
</organism>
<accession>A0A7U0GBW6</accession>